<comment type="caution">
    <text evidence="1">The sequence shown here is derived from an EMBL/GenBank/DDBJ whole genome shotgun (WGS) entry which is preliminary data.</text>
</comment>
<gene>
    <name evidence="1" type="ORF">S01H4_45072</name>
</gene>
<protein>
    <submittedName>
        <fullName evidence="1">Uncharacterized protein</fullName>
    </submittedName>
</protein>
<proteinExistence type="predicted"/>
<evidence type="ECO:0000313" key="1">
    <source>
        <dbReference type="EMBL" id="GAG96244.1"/>
    </source>
</evidence>
<dbReference type="EMBL" id="BART01025060">
    <property type="protein sequence ID" value="GAG96244.1"/>
    <property type="molecule type" value="Genomic_DNA"/>
</dbReference>
<dbReference type="AlphaFoldDB" id="X1BK04"/>
<feature type="non-terminal residue" evidence="1">
    <location>
        <position position="1"/>
    </location>
</feature>
<accession>X1BK04</accession>
<name>X1BK04_9ZZZZ</name>
<sequence>WEQCFKVDTYIQVPQIFEIPTEKLVAGDISGKIRVTSSLTVECFKLLKNCLKQFKDDISTQHWKLIFK</sequence>
<organism evidence="1">
    <name type="scientific">marine sediment metagenome</name>
    <dbReference type="NCBI Taxonomy" id="412755"/>
    <lineage>
        <taxon>unclassified sequences</taxon>
        <taxon>metagenomes</taxon>
        <taxon>ecological metagenomes</taxon>
    </lineage>
</organism>
<reference evidence="1" key="1">
    <citation type="journal article" date="2014" name="Front. Microbiol.">
        <title>High frequency of phylogenetically diverse reductive dehalogenase-homologous genes in deep subseafloor sedimentary metagenomes.</title>
        <authorList>
            <person name="Kawai M."/>
            <person name="Futagami T."/>
            <person name="Toyoda A."/>
            <person name="Takaki Y."/>
            <person name="Nishi S."/>
            <person name="Hori S."/>
            <person name="Arai W."/>
            <person name="Tsubouchi T."/>
            <person name="Morono Y."/>
            <person name="Uchiyama I."/>
            <person name="Ito T."/>
            <person name="Fujiyama A."/>
            <person name="Inagaki F."/>
            <person name="Takami H."/>
        </authorList>
    </citation>
    <scope>NUCLEOTIDE SEQUENCE</scope>
    <source>
        <strain evidence="1">Expedition CK06-06</strain>
    </source>
</reference>